<dbReference type="GeneID" id="14914035"/>
<name>L8GK44_ACACF</name>
<dbReference type="InterPro" id="IPR007513">
    <property type="entry name" value="SERF-like_N"/>
</dbReference>
<dbReference type="EMBL" id="KB008093">
    <property type="protein sequence ID" value="ELR13455.1"/>
    <property type="molecule type" value="Genomic_DNA"/>
</dbReference>
<keyword evidence="5" id="KW-1185">Reference proteome</keyword>
<feature type="region of interest" description="Disordered" evidence="2">
    <location>
        <begin position="1"/>
        <end position="102"/>
    </location>
</feature>
<dbReference type="KEGG" id="acan:ACA1_245470"/>
<protein>
    <submittedName>
        <fullName evidence="4">4F5 protein family</fullName>
    </submittedName>
</protein>
<dbReference type="VEuPathDB" id="AmoebaDB:ACA1_245470"/>
<accession>L8GK44</accession>
<dbReference type="PANTHER" id="PTHR13596">
    <property type="entry name" value="SMALL EDRK-RICH FACTOR 1"/>
    <property type="match status" value="1"/>
</dbReference>
<feature type="domain" description="Small EDRK-rich factor-like N-terminal" evidence="3">
    <location>
        <begin position="42"/>
        <end position="78"/>
    </location>
</feature>
<proteinExistence type="inferred from homology"/>
<evidence type="ECO:0000259" key="3">
    <source>
        <dbReference type="Pfam" id="PF04419"/>
    </source>
</evidence>
<comment type="similarity">
    <text evidence="1">Belongs to the SERF family.</text>
</comment>
<evidence type="ECO:0000256" key="2">
    <source>
        <dbReference type="SAM" id="MobiDB-lite"/>
    </source>
</evidence>
<dbReference type="AlphaFoldDB" id="L8GK44"/>
<reference evidence="4 5" key="1">
    <citation type="journal article" date="2013" name="Genome Biol.">
        <title>Genome of Acanthamoeba castellanii highlights extensive lateral gene transfer and early evolution of tyrosine kinase signaling.</title>
        <authorList>
            <person name="Clarke M."/>
            <person name="Lohan A.J."/>
            <person name="Liu B."/>
            <person name="Lagkouvardos I."/>
            <person name="Roy S."/>
            <person name="Zafar N."/>
            <person name="Bertelli C."/>
            <person name="Schilde C."/>
            <person name="Kianianmomeni A."/>
            <person name="Burglin T.R."/>
            <person name="Frech C."/>
            <person name="Turcotte B."/>
            <person name="Kopec K.O."/>
            <person name="Synnott J.M."/>
            <person name="Choo C."/>
            <person name="Paponov I."/>
            <person name="Finkler A."/>
            <person name="Soon Heng Tan C."/>
            <person name="Hutchins A.P."/>
            <person name="Weinmeier T."/>
            <person name="Rattei T."/>
            <person name="Chu J.S."/>
            <person name="Gimenez G."/>
            <person name="Irimia M."/>
            <person name="Rigden D.J."/>
            <person name="Fitzpatrick D.A."/>
            <person name="Lorenzo-Morales J."/>
            <person name="Bateman A."/>
            <person name="Chiu C.H."/>
            <person name="Tang P."/>
            <person name="Hegemann P."/>
            <person name="Fromm H."/>
            <person name="Raoult D."/>
            <person name="Greub G."/>
            <person name="Miranda-Saavedra D."/>
            <person name="Chen N."/>
            <person name="Nash P."/>
            <person name="Ginger M.L."/>
            <person name="Horn M."/>
            <person name="Schaap P."/>
            <person name="Caler L."/>
            <person name="Loftus B."/>
        </authorList>
    </citation>
    <scope>NUCLEOTIDE SEQUENCE [LARGE SCALE GENOMIC DNA]</scope>
    <source>
        <strain evidence="4 5">Neff</strain>
    </source>
</reference>
<feature type="compositionally biased region" description="Basic and acidic residues" evidence="2">
    <location>
        <begin position="45"/>
        <end position="102"/>
    </location>
</feature>
<dbReference type="Pfam" id="PF04419">
    <property type="entry name" value="SERF-like_N"/>
    <property type="match status" value="1"/>
</dbReference>
<sequence length="102" mass="11385">MQGMEKIRTGNGTSGTKRKQLAKQHHTPPHQTQFADAPLYIMTRGDQRERARAKAQKKQADLSKGKVKDGDSAAKRKERDAAAMREKQKAAEEKRQQDAGGK</sequence>
<evidence type="ECO:0000313" key="5">
    <source>
        <dbReference type="Proteomes" id="UP000011083"/>
    </source>
</evidence>
<evidence type="ECO:0000313" key="4">
    <source>
        <dbReference type="EMBL" id="ELR13455.1"/>
    </source>
</evidence>
<gene>
    <name evidence="4" type="ORF">ACA1_245470</name>
</gene>
<dbReference type="PANTHER" id="PTHR13596:SF0">
    <property type="entry name" value="SI:CH211-39K3.2-RELATED"/>
    <property type="match status" value="1"/>
</dbReference>
<dbReference type="InterPro" id="IPR040211">
    <property type="entry name" value="SERF1/2-like"/>
</dbReference>
<dbReference type="RefSeq" id="XP_004335468.1">
    <property type="nucleotide sequence ID" value="XM_004335420.1"/>
</dbReference>
<dbReference type="Proteomes" id="UP000011083">
    <property type="component" value="Unassembled WGS sequence"/>
</dbReference>
<organism evidence="4 5">
    <name type="scientific">Acanthamoeba castellanii (strain ATCC 30010 / Neff)</name>
    <dbReference type="NCBI Taxonomy" id="1257118"/>
    <lineage>
        <taxon>Eukaryota</taxon>
        <taxon>Amoebozoa</taxon>
        <taxon>Discosea</taxon>
        <taxon>Longamoebia</taxon>
        <taxon>Centramoebida</taxon>
        <taxon>Acanthamoebidae</taxon>
        <taxon>Acanthamoeba</taxon>
    </lineage>
</organism>
<evidence type="ECO:0000256" key="1">
    <source>
        <dbReference type="ARBA" id="ARBA00007309"/>
    </source>
</evidence>
<feature type="compositionally biased region" description="Basic residues" evidence="2">
    <location>
        <begin position="16"/>
        <end position="28"/>
    </location>
</feature>